<feature type="compositionally biased region" description="Polar residues" evidence="1">
    <location>
        <begin position="60"/>
        <end position="95"/>
    </location>
</feature>
<sequence>MPYRINKDDDSNWFMEEYDSESRRGSWKTTIDEFKSWARSLRTRPTTSSHSHTATYTANDPWSSSKGRYSTHQSGDYTTNEETTSSHTQGETKTSARARLRKKPKPESGASRSHDEATSGSQWLFSELAETLCPKKDITGKSEATIRKETFSRRAKKTVYWTGVWATLPIWGSLALVGALP</sequence>
<evidence type="ECO:0000256" key="2">
    <source>
        <dbReference type="SAM" id="Phobius"/>
    </source>
</evidence>
<dbReference type="Proteomes" id="UP001164286">
    <property type="component" value="Unassembled WGS sequence"/>
</dbReference>
<feature type="compositionally biased region" description="Low complexity" evidence="1">
    <location>
        <begin position="38"/>
        <end position="58"/>
    </location>
</feature>
<evidence type="ECO:0000256" key="1">
    <source>
        <dbReference type="SAM" id="MobiDB-lite"/>
    </source>
</evidence>
<organism evidence="3 4">
    <name type="scientific">Dioszegia hungarica</name>
    <dbReference type="NCBI Taxonomy" id="4972"/>
    <lineage>
        <taxon>Eukaryota</taxon>
        <taxon>Fungi</taxon>
        <taxon>Dikarya</taxon>
        <taxon>Basidiomycota</taxon>
        <taxon>Agaricomycotina</taxon>
        <taxon>Tremellomycetes</taxon>
        <taxon>Tremellales</taxon>
        <taxon>Bulleribasidiaceae</taxon>
        <taxon>Dioszegia</taxon>
    </lineage>
</organism>
<proteinExistence type="predicted"/>
<dbReference type="GeneID" id="77731253"/>
<feature type="transmembrane region" description="Helical" evidence="2">
    <location>
        <begin position="158"/>
        <end position="180"/>
    </location>
</feature>
<evidence type="ECO:0000313" key="3">
    <source>
        <dbReference type="EMBL" id="KAI9638170.1"/>
    </source>
</evidence>
<feature type="region of interest" description="Disordered" evidence="1">
    <location>
        <begin position="38"/>
        <end position="119"/>
    </location>
</feature>
<dbReference type="EMBL" id="JAKWFO010000003">
    <property type="protein sequence ID" value="KAI9638170.1"/>
    <property type="molecule type" value="Genomic_DNA"/>
</dbReference>
<keyword evidence="4" id="KW-1185">Reference proteome</keyword>
<evidence type="ECO:0000313" key="4">
    <source>
        <dbReference type="Proteomes" id="UP001164286"/>
    </source>
</evidence>
<dbReference type="AlphaFoldDB" id="A0AA38HCP8"/>
<keyword evidence="2" id="KW-0812">Transmembrane</keyword>
<keyword evidence="2" id="KW-1133">Transmembrane helix</keyword>
<comment type="caution">
    <text evidence="3">The sequence shown here is derived from an EMBL/GenBank/DDBJ whole genome shotgun (WGS) entry which is preliminary data.</text>
</comment>
<protein>
    <submittedName>
        <fullName evidence="3">Uncharacterized protein</fullName>
    </submittedName>
</protein>
<dbReference type="RefSeq" id="XP_052947947.1">
    <property type="nucleotide sequence ID" value="XM_053092048.1"/>
</dbReference>
<accession>A0AA38HCP8</accession>
<name>A0AA38HCP8_9TREE</name>
<reference evidence="3" key="1">
    <citation type="journal article" date="2022" name="G3 (Bethesda)">
        <title>High quality genome of the basidiomycete yeast Dioszegia hungarica PDD-24b-2 isolated from cloud water.</title>
        <authorList>
            <person name="Jarrige D."/>
            <person name="Haridas S."/>
            <person name="Bleykasten-Grosshans C."/>
            <person name="Joly M."/>
            <person name="Nadalig T."/>
            <person name="Sancelme M."/>
            <person name="Vuilleumier S."/>
            <person name="Grigoriev I.V."/>
            <person name="Amato P."/>
            <person name="Bringel F."/>
        </authorList>
    </citation>
    <scope>NUCLEOTIDE SEQUENCE</scope>
    <source>
        <strain evidence="3">PDD-24b-2</strain>
    </source>
</reference>
<keyword evidence="2" id="KW-0472">Membrane</keyword>
<gene>
    <name evidence="3" type="ORF">MKK02DRAFT_42559</name>
</gene>